<dbReference type="AlphaFoldDB" id="A0A0A9FZM6"/>
<reference evidence="1" key="1">
    <citation type="submission" date="2014-09" db="EMBL/GenBank/DDBJ databases">
        <authorList>
            <person name="Magalhaes I.L.F."/>
            <person name="Oliveira U."/>
            <person name="Santos F.R."/>
            <person name="Vidigal T.H.D.A."/>
            <person name="Brescovit A.D."/>
            <person name="Santos A.J."/>
        </authorList>
    </citation>
    <scope>NUCLEOTIDE SEQUENCE</scope>
    <source>
        <tissue evidence="1">Shoot tissue taken approximately 20 cm above the soil surface</tissue>
    </source>
</reference>
<reference evidence="1" key="2">
    <citation type="journal article" date="2015" name="Data Brief">
        <title>Shoot transcriptome of the giant reed, Arundo donax.</title>
        <authorList>
            <person name="Barrero R.A."/>
            <person name="Guerrero F.D."/>
            <person name="Moolhuijzen P."/>
            <person name="Goolsby J.A."/>
            <person name="Tidwell J."/>
            <person name="Bellgard S.E."/>
            <person name="Bellgard M.I."/>
        </authorList>
    </citation>
    <scope>NUCLEOTIDE SEQUENCE</scope>
    <source>
        <tissue evidence="1">Shoot tissue taken approximately 20 cm above the soil surface</tissue>
    </source>
</reference>
<name>A0A0A9FZM6_ARUDO</name>
<accession>A0A0A9FZM6</accession>
<sequence length="58" mass="6866">MALPLVQPAALRQHPRRLRLQVLPGLPQFSRPARYVRRRSYQQLHGPALQLWPLKEFI</sequence>
<organism evidence="1">
    <name type="scientific">Arundo donax</name>
    <name type="common">Giant reed</name>
    <name type="synonym">Donax arundinaceus</name>
    <dbReference type="NCBI Taxonomy" id="35708"/>
    <lineage>
        <taxon>Eukaryota</taxon>
        <taxon>Viridiplantae</taxon>
        <taxon>Streptophyta</taxon>
        <taxon>Embryophyta</taxon>
        <taxon>Tracheophyta</taxon>
        <taxon>Spermatophyta</taxon>
        <taxon>Magnoliopsida</taxon>
        <taxon>Liliopsida</taxon>
        <taxon>Poales</taxon>
        <taxon>Poaceae</taxon>
        <taxon>PACMAD clade</taxon>
        <taxon>Arundinoideae</taxon>
        <taxon>Arundineae</taxon>
        <taxon>Arundo</taxon>
    </lineage>
</organism>
<protein>
    <submittedName>
        <fullName evidence="1">Uncharacterized protein</fullName>
    </submittedName>
</protein>
<proteinExistence type="predicted"/>
<evidence type="ECO:0000313" key="1">
    <source>
        <dbReference type="EMBL" id="JAE13833.1"/>
    </source>
</evidence>
<dbReference type="EMBL" id="GBRH01184063">
    <property type="protein sequence ID" value="JAE13833.1"/>
    <property type="molecule type" value="Transcribed_RNA"/>
</dbReference>